<keyword evidence="2" id="KW-0805">Transcription regulation</keyword>
<dbReference type="InterPro" id="IPR050950">
    <property type="entry name" value="HTH-type_LysR_regulators"/>
</dbReference>
<comment type="similarity">
    <text evidence="1">Belongs to the LysR transcriptional regulatory family.</text>
</comment>
<keyword evidence="4" id="KW-0804">Transcription</keyword>
<protein>
    <recommendedName>
        <fullName evidence="5">HTH lysR-type domain-containing protein</fullName>
    </recommendedName>
</protein>
<keyword evidence="3" id="KW-0238">DNA-binding</keyword>
<dbReference type="Pfam" id="PF03466">
    <property type="entry name" value="LysR_substrate"/>
    <property type="match status" value="1"/>
</dbReference>
<dbReference type="Gene3D" id="3.40.190.10">
    <property type="entry name" value="Periplasmic binding protein-like II"/>
    <property type="match status" value="2"/>
</dbReference>
<evidence type="ECO:0000256" key="1">
    <source>
        <dbReference type="ARBA" id="ARBA00009437"/>
    </source>
</evidence>
<dbReference type="InterPro" id="IPR036388">
    <property type="entry name" value="WH-like_DNA-bd_sf"/>
</dbReference>
<dbReference type="InterPro" id="IPR036390">
    <property type="entry name" value="WH_DNA-bd_sf"/>
</dbReference>
<dbReference type="InterPro" id="IPR005119">
    <property type="entry name" value="LysR_subst-bd"/>
</dbReference>
<evidence type="ECO:0000256" key="3">
    <source>
        <dbReference type="ARBA" id="ARBA00023125"/>
    </source>
</evidence>
<dbReference type="GO" id="GO:0003677">
    <property type="term" value="F:DNA binding"/>
    <property type="evidence" value="ECO:0007669"/>
    <property type="project" value="UniProtKB-KW"/>
</dbReference>
<evidence type="ECO:0000259" key="5">
    <source>
        <dbReference type="PROSITE" id="PS50931"/>
    </source>
</evidence>
<gene>
    <name evidence="6" type="ORF">METZ01_LOCUS270172</name>
</gene>
<evidence type="ECO:0000313" key="6">
    <source>
        <dbReference type="EMBL" id="SVC17318.1"/>
    </source>
</evidence>
<dbReference type="SUPFAM" id="SSF53850">
    <property type="entry name" value="Periplasmic binding protein-like II"/>
    <property type="match status" value="1"/>
</dbReference>
<dbReference type="PROSITE" id="PS50931">
    <property type="entry name" value="HTH_LYSR"/>
    <property type="match status" value="1"/>
</dbReference>
<sequence length="294" mass="32668">MNIQQLRTLSAFLEHGSFSETGNQIGLSHSAVSVQMQQLETELDVEIFDRHSRPPTITPVGAEVAKLALGILDEIEKIRMIAAGENLAGNITLGFVPKTLQTLLPRVLKELRQNYPQLKVNVKSAISDELAAMIRHQELDFAVLTAPTVEIPDIKIATIATEPLYVIAPKSQIGINNDANLARSMPFIFFEKKTWLGQQIVISLQARGIFVDELMELDSFDVIEDLVLDGFGVSIVPQRLLSTTLSPDLVKLPFSNPQEVRRLVLARHINNQKTELYNFIHAYLASLAVAIHES</sequence>
<dbReference type="SUPFAM" id="SSF46785">
    <property type="entry name" value="Winged helix' DNA-binding domain"/>
    <property type="match status" value="1"/>
</dbReference>
<evidence type="ECO:0000256" key="4">
    <source>
        <dbReference type="ARBA" id="ARBA00023163"/>
    </source>
</evidence>
<evidence type="ECO:0000256" key="2">
    <source>
        <dbReference type="ARBA" id="ARBA00023015"/>
    </source>
</evidence>
<dbReference type="Pfam" id="PF00126">
    <property type="entry name" value="HTH_1"/>
    <property type="match status" value="1"/>
</dbReference>
<feature type="domain" description="HTH lysR-type" evidence="5">
    <location>
        <begin position="1"/>
        <end position="58"/>
    </location>
</feature>
<dbReference type="GO" id="GO:0005829">
    <property type="term" value="C:cytosol"/>
    <property type="evidence" value="ECO:0007669"/>
    <property type="project" value="TreeGrafter"/>
</dbReference>
<dbReference type="PANTHER" id="PTHR30419">
    <property type="entry name" value="HTH-TYPE TRANSCRIPTIONAL REGULATOR YBHD"/>
    <property type="match status" value="1"/>
</dbReference>
<dbReference type="AlphaFoldDB" id="A0A382JZB5"/>
<dbReference type="Gene3D" id="1.10.10.10">
    <property type="entry name" value="Winged helix-like DNA-binding domain superfamily/Winged helix DNA-binding domain"/>
    <property type="match status" value="1"/>
</dbReference>
<proteinExistence type="inferred from homology"/>
<dbReference type="EMBL" id="UINC01077309">
    <property type="protein sequence ID" value="SVC17318.1"/>
    <property type="molecule type" value="Genomic_DNA"/>
</dbReference>
<accession>A0A382JZB5</accession>
<name>A0A382JZB5_9ZZZZ</name>
<organism evidence="6">
    <name type="scientific">marine metagenome</name>
    <dbReference type="NCBI Taxonomy" id="408172"/>
    <lineage>
        <taxon>unclassified sequences</taxon>
        <taxon>metagenomes</taxon>
        <taxon>ecological metagenomes</taxon>
    </lineage>
</organism>
<reference evidence="6" key="1">
    <citation type="submission" date="2018-05" db="EMBL/GenBank/DDBJ databases">
        <authorList>
            <person name="Lanie J.A."/>
            <person name="Ng W.-L."/>
            <person name="Kazmierczak K.M."/>
            <person name="Andrzejewski T.M."/>
            <person name="Davidsen T.M."/>
            <person name="Wayne K.J."/>
            <person name="Tettelin H."/>
            <person name="Glass J.I."/>
            <person name="Rusch D."/>
            <person name="Podicherti R."/>
            <person name="Tsui H.-C.T."/>
            <person name="Winkler M.E."/>
        </authorList>
    </citation>
    <scope>NUCLEOTIDE SEQUENCE</scope>
</reference>
<dbReference type="GO" id="GO:0003700">
    <property type="term" value="F:DNA-binding transcription factor activity"/>
    <property type="evidence" value="ECO:0007669"/>
    <property type="project" value="InterPro"/>
</dbReference>
<dbReference type="InterPro" id="IPR000847">
    <property type="entry name" value="LysR_HTH_N"/>
</dbReference>